<evidence type="ECO:0000256" key="1">
    <source>
        <dbReference type="SAM" id="MobiDB-lite"/>
    </source>
</evidence>
<reference evidence="2 4" key="1">
    <citation type="journal article" date="2024" name="G3 (Bethesda)">
        <title>Genome assembly of Hibiscus sabdariffa L. provides insights into metabolisms of medicinal natural products.</title>
        <authorList>
            <person name="Kim T."/>
        </authorList>
    </citation>
    <scope>NUCLEOTIDE SEQUENCE [LARGE SCALE GENOMIC DNA]</scope>
    <source>
        <strain evidence="2">TK-2024</strain>
        <tissue evidence="2">Old leaves</tissue>
    </source>
</reference>
<proteinExistence type="predicted"/>
<dbReference type="Proteomes" id="UP001396334">
    <property type="component" value="Unassembled WGS sequence"/>
</dbReference>
<protein>
    <submittedName>
        <fullName evidence="2">Uncharacterized protein</fullName>
    </submittedName>
</protein>
<accession>A0ABR1ZPY4</accession>
<keyword evidence="4" id="KW-1185">Reference proteome</keyword>
<dbReference type="EMBL" id="JBBPBN010000740">
    <property type="protein sequence ID" value="KAK8482779.1"/>
    <property type="molecule type" value="Genomic_DNA"/>
</dbReference>
<sequence length="154" mass="16412">MSIDSAPSSTADPSGDQRAASQSTQFSDLDLKEGGLEAGPRQGMREQGRSHFYCIQKASSDSSENASTDVFTLHPRIGDLLSSTLSWDSLSGRSGSLLASDLPSTVKINLQIADVGTRSVPFRFIAFLNSTLVALAVTSRSETRINKVEGALPY</sequence>
<evidence type="ECO:0000313" key="4">
    <source>
        <dbReference type="Proteomes" id="UP001396334"/>
    </source>
</evidence>
<evidence type="ECO:0000313" key="2">
    <source>
        <dbReference type="EMBL" id="KAK8482734.1"/>
    </source>
</evidence>
<name>A0ABR1ZPY4_9ROSI</name>
<comment type="caution">
    <text evidence="2">The sequence shown here is derived from an EMBL/GenBank/DDBJ whole genome shotgun (WGS) entry which is preliminary data.</text>
</comment>
<organism evidence="2 4">
    <name type="scientific">Hibiscus sabdariffa</name>
    <name type="common">roselle</name>
    <dbReference type="NCBI Taxonomy" id="183260"/>
    <lineage>
        <taxon>Eukaryota</taxon>
        <taxon>Viridiplantae</taxon>
        <taxon>Streptophyta</taxon>
        <taxon>Embryophyta</taxon>
        <taxon>Tracheophyta</taxon>
        <taxon>Spermatophyta</taxon>
        <taxon>Magnoliopsida</taxon>
        <taxon>eudicotyledons</taxon>
        <taxon>Gunneridae</taxon>
        <taxon>Pentapetalae</taxon>
        <taxon>rosids</taxon>
        <taxon>malvids</taxon>
        <taxon>Malvales</taxon>
        <taxon>Malvaceae</taxon>
        <taxon>Malvoideae</taxon>
        <taxon>Hibiscus</taxon>
    </lineage>
</organism>
<gene>
    <name evidence="2" type="ORF">V6N11_055070</name>
    <name evidence="3" type="ORF">V6N11_055115</name>
</gene>
<feature type="compositionally biased region" description="Polar residues" evidence="1">
    <location>
        <begin position="1"/>
        <end position="12"/>
    </location>
</feature>
<evidence type="ECO:0000313" key="3">
    <source>
        <dbReference type="EMBL" id="KAK8482779.1"/>
    </source>
</evidence>
<feature type="region of interest" description="Disordered" evidence="1">
    <location>
        <begin position="1"/>
        <end position="49"/>
    </location>
</feature>
<dbReference type="EMBL" id="JBBPBN010000740">
    <property type="protein sequence ID" value="KAK8482734.1"/>
    <property type="molecule type" value="Genomic_DNA"/>
</dbReference>